<evidence type="ECO:0000256" key="1">
    <source>
        <dbReference type="ARBA" id="ARBA00001933"/>
    </source>
</evidence>
<dbReference type="Pfam" id="PF01168">
    <property type="entry name" value="Ala_racemase_N"/>
    <property type="match status" value="1"/>
</dbReference>
<dbReference type="InterPro" id="IPR001608">
    <property type="entry name" value="Ala_racemase_N"/>
</dbReference>
<name>A0A0B3WP97_9FIRM</name>
<dbReference type="SUPFAM" id="SSF51419">
    <property type="entry name" value="PLP-binding barrel"/>
    <property type="match status" value="1"/>
</dbReference>
<evidence type="ECO:0000313" key="6">
    <source>
        <dbReference type="Proteomes" id="UP000031189"/>
    </source>
</evidence>
<dbReference type="OrthoDB" id="504078at2"/>
<reference evidence="5 6" key="1">
    <citation type="submission" date="2014-12" db="EMBL/GenBank/DDBJ databases">
        <title>Draft genome sequence of Terrisporobacter sp. 08-306576, isolated from the blood culture of a bacteremia patient.</title>
        <authorList>
            <person name="Lund L.C."/>
            <person name="Sydenham T.V."/>
            <person name="Hogh S.V."/>
            <person name="Skov M.N."/>
            <person name="Kemp M."/>
            <person name="Justesen U.S."/>
        </authorList>
    </citation>
    <scope>NUCLEOTIDE SEQUENCE [LARGE SCALE GENOMIC DNA]</scope>
    <source>
        <strain evidence="5 6">08-306576</strain>
    </source>
</reference>
<comment type="cofactor">
    <cofactor evidence="1">
        <name>pyridoxal 5'-phosphate</name>
        <dbReference type="ChEBI" id="CHEBI:597326"/>
    </cofactor>
</comment>
<dbReference type="GO" id="GO:0030170">
    <property type="term" value="F:pyridoxal phosphate binding"/>
    <property type="evidence" value="ECO:0007669"/>
    <property type="project" value="TreeGrafter"/>
</dbReference>
<organism evidence="5 6">
    <name type="scientific">Terrisporobacter othiniensis</name>
    <dbReference type="NCBI Taxonomy" id="1577792"/>
    <lineage>
        <taxon>Bacteria</taxon>
        <taxon>Bacillati</taxon>
        <taxon>Bacillota</taxon>
        <taxon>Clostridia</taxon>
        <taxon>Peptostreptococcales</taxon>
        <taxon>Peptostreptococcaceae</taxon>
        <taxon>Terrisporobacter</taxon>
    </lineage>
</organism>
<proteinExistence type="predicted"/>
<dbReference type="AlphaFoldDB" id="A0A0B3WP97"/>
<dbReference type="InterPro" id="IPR029066">
    <property type="entry name" value="PLP-binding_barrel"/>
</dbReference>
<sequence length="374" mass="42646">MDTTKNYPLLEINLNKIADNTKYLVDLCNKNNISIAGVIKGVNADEEVVNVLADGGCKYLASSRIEQLTDLKEKNIEKETMLIRMPMKHEIKEVVKYIDISLNSEINTINLLEKECKKQKKEHKIILMVDLGDLREGFFNKEELIDITLYIENNLEYVKLYGIGTNLSCYGSIKPSHENLSYLCEIAQDIEDKIGRKLDIISGGSTTSLPLLFDNKMPSKINNLRIGEALIIGRDLIDYWGYDLDKMHKDTMILKAEVIEIKEKPTYPIGEMFLDAFGNKPVYEDKGIRKRAILAVGKQDFVNDRDLVPLDENVEIVGSSSDHLIVDIQDSDTNFQVGDIMSFGMFYSNALYLTSSKYVNKHYIQLEELEKEYA</sequence>
<dbReference type="RefSeq" id="WP_039680653.1">
    <property type="nucleotide sequence ID" value="NZ_JAWGXO010000006.1"/>
</dbReference>
<evidence type="ECO:0000259" key="4">
    <source>
        <dbReference type="Pfam" id="PF01168"/>
    </source>
</evidence>
<dbReference type="Gene3D" id="3.20.20.10">
    <property type="entry name" value="Alanine racemase"/>
    <property type="match status" value="1"/>
</dbReference>
<keyword evidence="3" id="KW-0413">Isomerase</keyword>
<accession>A0A0B3WP97</accession>
<dbReference type="PANTHER" id="PTHR30511">
    <property type="entry name" value="ALANINE RACEMASE"/>
    <property type="match status" value="1"/>
</dbReference>
<dbReference type="GO" id="GO:0008784">
    <property type="term" value="F:alanine racemase activity"/>
    <property type="evidence" value="ECO:0007669"/>
    <property type="project" value="TreeGrafter"/>
</dbReference>
<dbReference type="GO" id="GO:0005829">
    <property type="term" value="C:cytosol"/>
    <property type="evidence" value="ECO:0007669"/>
    <property type="project" value="TreeGrafter"/>
</dbReference>
<feature type="domain" description="Alanine racemase N-terminal" evidence="4">
    <location>
        <begin position="12"/>
        <end position="231"/>
    </location>
</feature>
<dbReference type="PANTHER" id="PTHR30511:SF3">
    <property type="entry name" value="LYSINE RACEMASE"/>
    <property type="match status" value="1"/>
</dbReference>
<dbReference type="InterPro" id="IPR000821">
    <property type="entry name" value="Ala_racemase"/>
</dbReference>
<gene>
    <name evidence="5" type="ORF">QX51_14760</name>
</gene>
<keyword evidence="2" id="KW-0663">Pyridoxal phosphate</keyword>
<protein>
    <submittedName>
        <fullName evidence="5">Alanine racemase</fullName>
    </submittedName>
</protein>
<comment type="caution">
    <text evidence="5">The sequence shown here is derived from an EMBL/GenBank/DDBJ whole genome shotgun (WGS) entry which is preliminary data.</text>
</comment>
<dbReference type="Proteomes" id="UP000031189">
    <property type="component" value="Unassembled WGS sequence"/>
</dbReference>
<evidence type="ECO:0000256" key="3">
    <source>
        <dbReference type="ARBA" id="ARBA00023235"/>
    </source>
</evidence>
<keyword evidence="6" id="KW-1185">Reference proteome</keyword>
<evidence type="ECO:0000313" key="5">
    <source>
        <dbReference type="EMBL" id="KHS56330.1"/>
    </source>
</evidence>
<dbReference type="STRING" id="1577792.QX51_14760"/>
<dbReference type="EMBL" id="JWHR01000115">
    <property type="protein sequence ID" value="KHS56330.1"/>
    <property type="molecule type" value="Genomic_DNA"/>
</dbReference>
<evidence type="ECO:0000256" key="2">
    <source>
        <dbReference type="ARBA" id="ARBA00022898"/>
    </source>
</evidence>
<dbReference type="CDD" id="cd06815">
    <property type="entry name" value="PLPDE_III_AR_like_1"/>
    <property type="match status" value="1"/>
</dbReference>